<accession>A0AAX6MCN4</accession>
<dbReference type="SUPFAM" id="SSF48403">
    <property type="entry name" value="Ankyrin repeat"/>
    <property type="match status" value="1"/>
</dbReference>
<evidence type="ECO:0000256" key="1">
    <source>
        <dbReference type="PROSITE-ProRule" id="PRU00023"/>
    </source>
</evidence>
<evidence type="ECO:0008006" key="4">
    <source>
        <dbReference type="Google" id="ProtNLM"/>
    </source>
</evidence>
<evidence type="ECO:0000313" key="3">
    <source>
        <dbReference type="Proteomes" id="UP001369815"/>
    </source>
</evidence>
<dbReference type="EMBL" id="JBANMG010000008">
    <property type="protein sequence ID" value="KAK6949951.1"/>
    <property type="molecule type" value="Genomic_DNA"/>
</dbReference>
<evidence type="ECO:0000313" key="2">
    <source>
        <dbReference type="EMBL" id="KAK6949951.1"/>
    </source>
</evidence>
<protein>
    <recommendedName>
        <fullName evidence="4">F-box domain-containing protein</fullName>
    </recommendedName>
</protein>
<sequence length="646" mass="73144">MVTPRNGLLSWPAEIIQKIGSNLSTPAKLFEYACVCKHVNSLLGPREFAKKDIQCLQAREVQDFDVNFTWVRRHRPKSLMAPDKLGDCSVFERPFSSMKPHGSHVPFINWAIEKGMDINCIKEIIDTYSKIWPSALNGRWWSGTGIDWITVILGRCFPSPMLVAIKSGRLDVIQVLIESGVKIRNSDEDEYIYHYQTFRGRYGERTSSQDATMEQNPFSLACQVDEKIALFMIHNGLDLRIRDLWWPCEFGRMQVLDTLLKHPLFKSEKGQQAIREVLHVIALCQEARPVKDVRVIDRLLDSLYGPVSDVPSPERKSWLEDETAEALKRVTNDYGDSLGMHLFDLLKKSGPDSIVSCKIAKQAARRDGLLEITRDILSQSDRTREGKPLPWIDEVLSEVSECICPRTAECLISYNYEFSPAHLKQVISATKSVPPDSDKTRDHLELMDIIISSGVSANSTTEKGNNMLEEALANSSMKITSDKREGLNCLEALRLLHHGADPKAVGQNRIKLFLQMVYRDRYLTDYCLHTIRHQSEPAEVSSEIFSEKIWSVKSPLYLDQVYAMAVLVAGKEFLEGYLTGIAEGKYGMGQRIPLSEAYRTNGFLGLPKRPSCYGWGSSSWGSYGWGSYGWGGGSFGRTDNTYWGRW</sequence>
<dbReference type="Gene3D" id="1.25.40.20">
    <property type="entry name" value="Ankyrin repeat-containing domain"/>
    <property type="match status" value="1"/>
</dbReference>
<keyword evidence="3" id="KW-1185">Reference proteome</keyword>
<organism evidence="2 3">
    <name type="scientific">Daldinia eschscholtzii</name>
    <dbReference type="NCBI Taxonomy" id="292717"/>
    <lineage>
        <taxon>Eukaryota</taxon>
        <taxon>Fungi</taxon>
        <taxon>Dikarya</taxon>
        <taxon>Ascomycota</taxon>
        <taxon>Pezizomycotina</taxon>
        <taxon>Sordariomycetes</taxon>
        <taxon>Xylariomycetidae</taxon>
        <taxon>Xylariales</taxon>
        <taxon>Hypoxylaceae</taxon>
        <taxon>Daldinia</taxon>
    </lineage>
</organism>
<gene>
    <name evidence="2" type="ORF">Daesc_008274</name>
</gene>
<reference evidence="2 3" key="1">
    <citation type="journal article" date="2024" name="Front Chem Biol">
        <title>Unveiling the potential of Daldinia eschscholtzii MFLUCC 19-0629 through bioactivity and bioinformatics studies for enhanced sustainable agriculture production.</title>
        <authorList>
            <person name="Brooks S."/>
            <person name="Weaver J.A."/>
            <person name="Klomchit A."/>
            <person name="Alharthi S.A."/>
            <person name="Onlamun T."/>
            <person name="Nurani R."/>
            <person name="Vong T.K."/>
            <person name="Alberti F."/>
            <person name="Greco C."/>
        </authorList>
    </citation>
    <scope>NUCLEOTIDE SEQUENCE [LARGE SCALE GENOMIC DNA]</scope>
    <source>
        <strain evidence="2">MFLUCC 19-0629</strain>
    </source>
</reference>
<dbReference type="AlphaFoldDB" id="A0AAX6MCN4"/>
<dbReference type="InterPro" id="IPR036770">
    <property type="entry name" value="Ankyrin_rpt-contain_sf"/>
</dbReference>
<dbReference type="InterPro" id="IPR002110">
    <property type="entry name" value="Ankyrin_rpt"/>
</dbReference>
<name>A0AAX6MCN4_9PEZI</name>
<dbReference type="PROSITE" id="PS50088">
    <property type="entry name" value="ANK_REPEAT"/>
    <property type="match status" value="1"/>
</dbReference>
<keyword evidence="1" id="KW-0040">ANK repeat</keyword>
<dbReference type="Proteomes" id="UP001369815">
    <property type="component" value="Unassembled WGS sequence"/>
</dbReference>
<proteinExistence type="predicted"/>
<feature type="repeat" description="ANK" evidence="1">
    <location>
        <begin position="159"/>
        <end position="188"/>
    </location>
</feature>
<comment type="caution">
    <text evidence="2">The sequence shown here is derived from an EMBL/GenBank/DDBJ whole genome shotgun (WGS) entry which is preliminary data.</text>
</comment>